<dbReference type="Pfam" id="PF17945">
    <property type="entry name" value="Crystall_4"/>
    <property type="match status" value="2"/>
</dbReference>
<name>A0AAV2VXP4_9VIBR</name>
<feature type="signal peptide" evidence="1">
    <location>
        <begin position="1"/>
        <end position="23"/>
    </location>
</feature>
<evidence type="ECO:0000256" key="1">
    <source>
        <dbReference type="SAM" id="SignalP"/>
    </source>
</evidence>
<evidence type="ECO:0000313" key="3">
    <source>
        <dbReference type="EMBL" id="CCO49429.1"/>
    </source>
</evidence>
<dbReference type="Gene3D" id="2.60.20.40">
    <property type="match status" value="2"/>
</dbReference>
<dbReference type="RefSeq" id="WP_022613546.1">
    <property type="nucleotide sequence ID" value="NZ_LK391965.1"/>
</dbReference>
<dbReference type="InterPro" id="IPR040966">
    <property type="entry name" value="StcE_C"/>
</dbReference>
<comment type="caution">
    <text evidence="3">The sequence shown here is derived from an EMBL/GenBank/DDBJ whole genome shotgun (WGS) entry which is preliminary data.</text>
</comment>
<reference evidence="3 4" key="1">
    <citation type="journal article" date="2013" name="ISME J.">
        <title>Comparative genomics of pathogenic lineages of Vibrio nigripulchritudo identifies virulence-associated traits.</title>
        <authorList>
            <person name="Goudenege D."/>
            <person name="Labreuche Y."/>
            <person name="Krin E."/>
            <person name="Ansquer D."/>
            <person name="Mangenot S."/>
            <person name="Calteau A."/>
            <person name="Medigue C."/>
            <person name="Mazel D."/>
            <person name="Polz M.F."/>
            <person name="Le Roux F."/>
        </authorList>
    </citation>
    <scope>NUCLEOTIDE SEQUENCE [LARGE SCALE GENOMIC DNA]</scope>
    <source>
        <strain evidence="3 4">SOn1</strain>
    </source>
</reference>
<evidence type="ECO:0000313" key="4">
    <source>
        <dbReference type="Proteomes" id="UP000018211"/>
    </source>
</evidence>
<feature type="domain" description="Metalloprotease StcE C-terminal" evidence="2">
    <location>
        <begin position="131"/>
        <end position="220"/>
    </location>
</feature>
<dbReference type="Proteomes" id="UP000018211">
    <property type="component" value="Unassembled WGS sequence"/>
</dbReference>
<evidence type="ECO:0000259" key="2">
    <source>
        <dbReference type="Pfam" id="PF17945"/>
    </source>
</evidence>
<protein>
    <recommendedName>
        <fullName evidence="2">Metalloprotease StcE C-terminal domain-containing protein</fullName>
    </recommendedName>
</protein>
<proteinExistence type="predicted"/>
<organism evidence="3 4">
    <name type="scientific">Vibrio nigripulchritudo SOn1</name>
    <dbReference type="NCBI Taxonomy" id="1238450"/>
    <lineage>
        <taxon>Bacteria</taxon>
        <taxon>Pseudomonadati</taxon>
        <taxon>Pseudomonadota</taxon>
        <taxon>Gammaproteobacteria</taxon>
        <taxon>Vibrionales</taxon>
        <taxon>Vibrionaceae</taxon>
        <taxon>Vibrio</taxon>
    </lineage>
</organism>
<gene>
    <name evidence="3" type="ORF">VIBNISOn1_820112</name>
</gene>
<dbReference type="AlphaFoldDB" id="A0AAV2VXP4"/>
<keyword evidence="1" id="KW-0732">Signal</keyword>
<accession>A0AAV2VXP4</accession>
<feature type="chain" id="PRO_5043696630" description="Metalloprotease StcE C-terminal domain-containing protein" evidence="1">
    <location>
        <begin position="24"/>
        <end position="856"/>
    </location>
</feature>
<sequence length="856" mass="95382">MLRTPLVLSAVVLGLGVQAPVQATTSSAQEPAKACIVSRDTGAKYCLQAGQRSGYSLPSYIRGHDVDVIAPEGLGVMLSDWDNLSYNRLAVFERHTHNEAMEHVLARNGQYLDFSNPRSMRVVSTAKPDEACIVSRQTGAEYCLKAGQRSGYSLPYYIRGHQVDVIAPEGLAVMLSDWDNLSYNRLAVFTKDTNNEDMKNVRAYNGRYLDFSHPRSMRVLSRATIPTNKQLIQDFNDFTDQYDRGSWGLVEFDNNGQPVTEDDKNTFVEGREILFQVKWTERTLRKLLSDESFETLKTSIGVDKIRELVEDYCPARLEVGTHRTYGRHFAAGHTSELDSGNYHCQRGTSIHVDGTSYPLNFSGRQASTVIIESFLPTVPGATYELDVDYQKRNYSTSINPDQAYRELVATTAGDIESVTVSGIPEIEHDSHTSYLPILPTVNGLDDVYTLTQVFNMSDTGIGQNGSPVGYTFTLPSDSFSVSVEDDDNLLEDNNGSNNVVGSQSLDPTKQRLAVAFGAFNKGAYIHSRAFQNVYNLTTGQAGRVYQIRVSNTYDPATGAIANGTTHWAFTNDFIARKGDRIKLTSNFSAGGNVSFDKLYASSEAQNEGFKAAKITFTADRFFTPISLKDTGHPDSYGILVTKVVSDETKANPFEVACQMFHPDDLDLQKECLTSTGAPTPVPESCDLSIDSALGNFVVNKAGFRLENEPFRYDPQNIFHHKNYYSVGKSGYSTLNLAYNGVYAGCDIQDKTLSLEEFTGNNWDYQRYAEQGLIKVLLACEQDDETVLNWETLETTFPDNLLITAHKINKTFNDDKYDSCKLRAIRFVDRTHKIPSYQSGYDQNSDGFEIRNLKLTD</sequence>
<feature type="domain" description="Metalloprotease StcE C-terminal" evidence="2">
    <location>
        <begin position="34"/>
        <end position="123"/>
    </location>
</feature>
<dbReference type="EMBL" id="CAOF01000178">
    <property type="protein sequence ID" value="CCO49429.1"/>
    <property type="molecule type" value="Genomic_DNA"/>
</dbReference>